<organism evidence="1 2">
    <name type="scientific">Porphyridium purpureum</name>
    <name type="common">Red alga</name>
    <name type="synonym">Porphyridium cruentum</name>
    <dbReference type="NCBI Taxonomy" id="35688"/>
    <lineage>
        <taxon>Eukaryota</taxon>
        <taxon>Rhodophyta</taxon>
        <taxon>Bangiophyceae</taxon>
        <taxon>Porphyridiales</taxon>
        <taxon>Porphyridiaceae</taxon>
        <taxon>Porphyridium</taxon>
    </lineage>
</organism>
<dbReference type="AlphaFoldDB" id="A0A5J4Z3K9"/>
<keyword evidence="2" id="KW-1185">Reference proteome</keyword>
<evidence type="ECO:0000313" key="1">
    <source>
        <dbReference type="EMBL" id="KAA8497217.1"/>
    </source>
</evidence>
<proteinExistence type="predicted"/>
<reference evidence="2" key="1">
    <citation type="journal article" date="2019" name="Nat. Commun.">
        <title>Expansion of phycobilisome linker gene families in mesophilic red algae.</title>
        <authorList>
            <person name="Lee J."/>
            <person name="Kim D."/>
            <person name="Bhattacharya D."/>
            <person name="Yoon H.S."/>
        </authorList>
    </citation>
    <scope>NUCLEOTIDE SEQUENCE [LARGE SCALE GENOMIC DNA]</scope>
    <source>
        <strain evidence="2">CCMP 1328</strain>
    </source>
</reference>
<evidence type="ECO:0000313" key="2">
    <source>
        <dbReference type="Proteomes" id="UP000324585"/>
    </source>
</evidence>
<accession>A0A5J4Z3K9</accession>
<name>A0A5J4Z3K9_PORPP</name>
<dbReference type="OrthoDB" id="10539325at2759"/>
<comment type="caution">
    <text evidence="1">The sequence shown here is derived from an EMBL/GenBank/DDBJ whole genome shotgun (WGS) entry which is preliminary data.</text>
</comment>
<sequence>MGGSSLCFSGSWSAAANQAGYGSLVRSHAPLGRRCDLSMSCGDHSVQSVASRRAFVALTVASFLAAIPQVVRAQESTDGTLTVKEFLNMIKTPGAIERVEFKGTQYNRAYVYAGGKKLLLGEGYPKESPITPESPLAVQAKLRDAKIPFSVDFGLPPRGGKVQAQAQ</sequence>
<protein>
    <submittedName>
        <fullName evidence="1">Uncharacterized protein</fullName>
    </submittedName>
</protein>
<dbReference type="Proteomes" id="UP000324585">
    <property type="component" value="Unassembled WGS sequence"/>
</dbReference>
<gene>
    <name evidence="1" type="ORF">FVE85_0946</name>
</gene>
<dbReference type="EMBL" id="VRMN01000002">
    <property type="protein sequence ID" value="KAA8497217.1"/>
    <property type="molecule type" value="Genomic_DNA"/>
</dbReference>